<sequence length="57" mass="6315">MLSRLVHLESWHGTLTGFKVENGLDGNVSERGDGYEMVIRGLSVDQLIKVAGFIKQL</sequence>
<dbReference type="EMBL" id="MG228426">
    <property type="protein sequence ID" value="AUV50610.1"/>
    <property type="molecule type" value="Genomic_DNA"/>
</dbReference>
<accession>A0A2K9UZZ5</accession>
<evidence type="ECO:0000313" key="1">
    <source>
        <dbReference type="EMBL" id="AUV50610.1"/>
    </source>
</evidence>
<protein>
    <submittedName>
        <fullName evidence="1">Uncharacterized protein</fullName>
    </submittedName>
</protein>
<reference evidence="1" key="1">
    <citation type="submission" date="2017-10" db="EMBL/GenBank/DDBJ databases">
        <title>Escherichia coli strain KP_ZA plasmid pBO_OXA-181, complete sequence.</title>
        <authorList>
            <person name="Gaibani P."/>
        </authorList>
    </citation>
    <scope>NUCLEOTIDE SEQUENCE</scope>
    <source>
        <strain evidence="1">BO15V</strain>
        <plasmid evidence="1">pKP_BO_OXA-181</plasmid>
    </source>
</reference>
<dbReference type="AlphaFoldDB" id="A0A2K9UZZ5"/>
<name>A0A2K9UZZ5_ECOLX</name>
<organism evidence="1">
    <name type="scientific">Escherichia coli</name>
    <dbReference type="NCBI Taxonomy" id="562"/>
    <lineage>
        <taxon>Bacteria</taxon>
        <taxon>Pseudomonadati</taxon>
        <taxon>Pseudomonadota</taxon>
        <taxon>Gammaproteobacteria</taxon>
        <taxon>Enterobacterales</taxon>
        <taxon>Enterobacteriaceae</taxon>
        <taxon>Escherichia</taxon>
    </lineage>
</organism>
<keyword evidence="1" id="KW-0614">Plasmid</keyword>
<proteinExistence type="predicted"/>
<geneLocation type="plasmid" evidence="1">
    <name>pKP_BO_OXA-181</name>
</geneLocation>